<protein>
    <submittedName>
        <fullName evidence="1">Uncharacterized protein</fullName>
    </submittedName>
</protein>
<dbReference type="RefSeq" id="WP_158636275.1">
    <property type="nucleotide sequence ID" value="NZ_VLKP01000003.1"/>
</dbReference>
<evidence type="ECO:0000313" key="2">
    <source>
        <dbReference type="Proteomes" id="UP000316471"/>
    </source>
</evidence>
<accession>A0A562LYI6</accession>
<reference evidence="1 2" key="1">
    <citation type="journal article" date="2015" name="Stand. Genomic Sci.">
        <title>Genomic Encyclopedia of Bacterial and Archaeal Type Strains, Phase III: the genomes of soil and plant-associated and newly described type strains.</title>
        <authorList>
            <person name="Whitman W.B."/>
            <person name="Woyke T."/>
            <person name="Klenk H.P."/>
            <person name="Zhou Y."/>
            <person name="Lilburn T.G."/>
            <person name="Beck B.J."/>
            <person name="De Vos P."/>
            <person name="Vandamme P."/>
            <person name="Eisen J.A."/>
            <person name="Garrity G."/>
            <person name="Hugenholtz P."/>
            <person name="Kyrpides N.C."/>
        </authorList>
    </citation>
    <scope>NUCLEOTIDE SEQUENCE [LARGE SCALE GENOMIC DNA]</scope>
    <source>
        <strain evidence="1 2">CGMCC 1.10136</strain>
    </source>
</reference>
<dbReference type="EMBL" id="VLKP01000003">
    <property type="protein sequence ID" value="TWI12717.1"/>
    <property type="molecule type" value="Genomic_DNA"/>
</dbReference>
<comment type="caution">
    <text evidence="1">The sequence shown here is derived from an EMBL/GenBank/DDBJ whole genome shotgun (WGS) entry which is preliminary data.</text>
</comment>
<name>A0A562LYI6_9GAMM</name>
<gene>
    <name evidence="1" type="ORF">IP93_01062</name>
</gene>
<keyword evidence="2" id="KW-1185">Reference proteome</keyword>
<dbReference type="AlphaFoldDB" id="A0A562LYI6"/>
<sequence>MSAQVIPFPRAMTAVANDGEATPELLRLADLIAERVRRERQCTPAEAVAAARAAMRAG</sequence>
<organism evidence="1 2">
    <name type="scientific">Aerolutibacter ruishenii</name>
    <dbReference type="NCBI Taxonomy" id="686800"/>
    <lineage>
        <taxon>Bacteria</taxon>
        <taxon>Pseudomonadati</taxon>
        <taxon>Pseudomonadota</taxon>
        <taxon>Gammaproteobacteria</taxon>
        <taxon>Lysobacterales</taxon>
        <taxon>Lysobacteraceae</taxon>
        <taxon>Aerolutibacter</taxon>
    </lineage>
</organism>
<proteinExistence type="predicted"/>
<evidence type="ECO:0000313" key="1">
    <source>
        <dbReference type="EMBL" id="TWI12717.1"/>
    </source>
</evidence>
<dbReference type="Proteomes" id="UP000316471">
    <property type="component" value="Unassembled WGS sequence"/>
</dbReference>